<dbReference type="InterPro" id="IPR013230">
    <property type="entry name" value="Peptidase_M15A_C"/>
</dbReference>
<dbReference type="RefSeq" id="WP_338687960.1">
    <property type="nucleotide sequence ID" value="NZ_AP024702.1"/>
</dbReference>
<gene>
    <name evidence="3" type="ORF">HAHE_03040</name>
</gene>
<feature type="domain" description="Peptidase M15A C-terminal" evidence="2">
    <location>
        <begin position="113"/>
        <end position="198"/>
    </location>
</feature>
<dbReference type="SUPFAM" id="SSF55166">
    <property type="entry name" value="Hedgehog/DD-peptidase"/>
    <property type="match status" value="1"/>
</dbReference>
<sequence length="206" mass="22792">MPEAKILTDVPQELNLNRRKVIGTIGVGGLALVASSTPASAFFFKKKEKVDLSGLPATWVRMQGKNLEDYADYLAGLRLDRLTPRQVIDAHAKRRGSVWNSLPPKQYWRNMGPTLKAVDRVASHLGQPVKEIVSAYRSPAYNARCAGASRGSWHQANVAVDVKFPVRASSVASMARSLRSKGHFRGGVGRYYSFTHIDTRGQNVDW</sequence>
<name>A0ABN6GYM4_9BACT</name>
<evidence type="ECO:0000256" key="1">
    <source>
        <dbReference type="SAM" id="Phobius"/>
    </source>
</evidence>
<keyword evidence="4" id="KW-1185">Reference proteome</keyword>
<reference evidence="3 4" key="1">
    <citation type="submission" date="2021-06" db="EMBL/GenBank/DDBJ databases">
        <title>Complete genome of Haloferula helveola possessing various polysaccharide degrading enzymes.</title>
        <authorList>
            <person name="Takami H."/>
            <person name="Huang C."/>
            <person name="Hamasaki K."/>
        </authorList>
    </citation>
    <scope>NUCLEOTIDE SEQUENCE [LARGE SCALE GENOMIC DNA]</scope>
    <source>
        <strain evidence="3 4">CN-1</strain>
    </source>
</reference>
<dbReference type="InterPro" id="IPR006311">
    <property type="entry name" value="TAT_signal"/>
</dbReference>
<dbReference type="Gene3D" id="3.30.1380.10">
    <property type="match status" value="1"/>
</dbReference>
<dbReference type="PROSITE" id="PS51318">
    <property type="entry name" value="TAT"/>
    <property type="match status" value="1"/>
</dbReference>
<dbReference type="InterPro" id="IPR009045">
    <property type="entry name" value="Zn_M74/Hedgehog-like"/>
</dbReference>
<organism evidence="3 4">
    <name type="scientific">Haloferula helveola</name>
    <dbReference type="NCBI Taxonomy" id="490095"/>
    <lineage>
        <taxon>Bacteria</taxon>
        <taxon>Pseudomonadati</taxon>
        <taxon>Verrucomicrobiota</taxon>
        <taxon>Verrucomicrobiia</taxon>
        <taxon>Verrucomicrobiales</taxon>
        <taxon>Verrucomicrobiaceae</taxon>
        <taxon>Haloferula</taxon>
    </lineage>
</organism>
<keyword evidence="1" id="KW-0472">Membrane</keyword>
<proteinExistence type="predicted"/>
<dbReference type="Proteomes" id="UP001374893">
    <property type="component" value="Chromosome"/>
</dbReference>
<evidence type="ECO:0000313" key="4">
    <source>
        <dbReference type="Proteomes" id="UP001374893"/>
    </source>
</evidence>
<accession>A0ABN6GYM4</accession>
<feature type="transmembrane region" description="Helical" evidence="1">
    <location>
        <begin position="21"/>
        <end position="44"/>
    </location>
</feature>
<dbReference type="EMBL" id="AP024702">
    <property type="protein sequence ID" value="BCX46396.1"/>
    <property type="molecule type" value="Genomic_DNA"/>
</dbReference>
<dbReference type="Pfam" id="PF08291">
    <property type="entry name" value="Peptidase_M15_3"/>
    <property type="match status" value="1"/>
</dbReference>
<keyword evidence="1" id="KW-1133">Transmembrane helix</keyword>
<evidence type="ECO:0000259" key="2">
    <source>
        <dbReference type="Pfam" id="PF08291"/>
    </source>
</evidence>
<keyword evidence="1" id="KW-0812">Transmembrane</keyword>
<protein>
    <submittedName>
        <fullName evidence="3">Peptidase M15</fullName>
    </submittedName>
</protein>
<evidence type="ECO:0000313" key="3">
    <source>
        <dbReference type="EMBL" id="BCX46396.1"/>
    </source>
</evidence>